<feature type="transmembrane region" description="Helical" evidence="7">
    <location>
        <begin position="246"/>
        <end position="267"/>
    </location>
</feature>
<dbReference type="GO" id="GO:0016757">
    <property type="term" value="F:glycosyltransferase activity"/>
    <property type="evidence" value="ECO:0007669"/>
    <property type="project" value="UniProtKB-KW"/>
</dbReference>
<protein>
    <submittedName>
        <fullName evidence="9">Dolichol-phosphate mannosyltransferase</fullName>
    </submittedName>
</protein>
<keyword evidence="4 7" id="KW-0812">Transmembrane</keyword>
<dbReference type="InterPro" id="IPR001173">
    <property type="entry name" value="Glyco_trans_2-like"/>
</dbReference>
<keyword evidence="5 7" id="KW-1133">Transmembrane helix</keyword>
<dbReference type="RefSeq" id="WP_019600706.1">
    <property type="nucleotide sequence ID" value="NZ_FNQC01000034.1"/>
</dbReference>
<feature type="transmembrane region" description="Helical" evidence="7">
    <location>
        <begin position="279"/>
        <end position="304"/>
    </location>
</feature>
<evidence type="ECO:0000256" key="7">
    <source>
        <dbReference type="SAM" id="Phobius"/>
    </source>
</evidence>
<keyword evidence="10" id="KW-1185">Reference proteome</keyword>
<evidence type="ECO:0000259" key="8">
    <source>
        <dbReference type="Pfam" id="PF00535"/>
    </source>
</evidence>
<evidence type="ECO:0000256" key="4">
    <source>
        <dbReference type="ARBA" id="ARBA00022692"/>
    </source>
</evidence>
<keyword evidence="2 9" id="KW-0328">Glycosyltransferase</keyword>
<evidence type="ECO:0000313" key="10">
    <source>
        <dbReference type="Proteomes" id="UP000199663"/>
    </source>
</evidence>
<dbReference type="PANTHER" id="PTHR48090">
    <property type="entry name" value="UNDECAPRENYL-PHOSPHATE 4-DEOXY-4-FORMAMIDO-L-ARABINOSE TRANSFERASE-RELATED"/>
    <property type="match status" value="1"/>
</dbReference>
<dbReference type="InterPro" id="IPR050256">
    <property type="entry name" value="Glycosyltransferase_2"/>
</dbReference>
<keyword evidence="3" id="KW-0808">Transferase</keyword>
<dbReference type="Proteomes" id="UP000199663">
    <property type="component" value="Unassembled WGS sequence"/>
</dbReference>
<organism evidence="9 10">
    <name type="scientific">Rhodonellum ikkaensis</name>
    <dbReference type="NCBI Taxonomy" id="336829"/>
    <lineage>
        <taxon>Bacteria</taxon>
        <taxon>Pseudomonadati</taxon>
        <taxon>Bacteroidota</taxon>
        <taxon>Cytophagia</taxon>
        <taxon>Cytophagales</taxon>
        <taxon>Cytophagaceae</taxon>
        <taxon>Rhodonellum</taxon>
    </lineage>
</organism>
<proteinExistence type="predicted"/>
<dbReference type="Pfam" id="PF00535">
    <property type="entry name" value="Glycos_transf_2"/>
    <property type="match status" value="1"/>
</dbReference>
<reference evidence="9 10" key="1">
    <citation type="submission" date="2016-10" db="EMBL/GenBank/DDBJ databases">
        <authorList>
            <person name="Varghese N."/>
            <person name="Submissions S."/>
        </authorList>
    </citation>
    <scope>NUCLEOTIDE SEQUENCE [LARGE SCALE GENOMIC DNA]</scope>
    <source>
        <strain evidence="9 10">DSM 17997</strain>
    </source>
</reference>
<keyword evidence="6 7" id="KW-0472">Membrane</keyword>
<name>A0A1H3U7K2_9BACT</name>
<sequence>MASYVVATAFPYLYQNPIPLYLSIVSPVYCAEKILAELVARIQVAASQIAPDFELILVEDHSPDASWSEIERLAALYPFIKGIKLSRNFGQHYAITAGLDMAQGEWVVVMDCDLQDRPEEIPALYQKAQEGHDVVLARRTFRQDSFFKKLSSKVFYRTLAYLTGSHQDESIANFGIYHQKVISEIRSMRESIRYFPTMVKWVGFRQTTMEVLHAARTEGGSSYNFRKLFNLALDIMLAYSDKPLRLTVKLGVIVAVSGFAFAIYTIVRYFLGDIIVPGYASLIISLWVLTGFVLSTLGMVGLYVGKTFEGVKQRPIYIVEKRV</sequence>
<evidence type="ECO:0000256" key="2">
    <source>
        <dbReference type="ARBA" id="ARBA00022676"/>
    </source>
</evidence>
<comment type="subcellular location">
    <subcellularLocation>
        <location evidence="1">Membrane</location>
        <topology evidence="1">Multi-pass membrane protein</topology>
    </subcellularLocation>
</comment>
<comment type="caution">
    <text evidence="9">The sequence shown here is derived from an EMBL/GenBank/DDBJ whole genome shotgun (WGS) entry which is preliminary data.</text>
</comment>
<evidence type="ECO:0000256" key="6">
    <source>
        <dbReference type="ARBA" id="ARBA00023136"/>
    </source>
</evidence>
<dbReference type="CDD" id="cd04187">
    <property type="entry name" value="DPM1_like_bac"/>
    <property type="match status" value="1"/>
</dbReference>
<evidence type="ECO:0000313" key="9">
    <source>
        <dbReference type="EMBL" id="SDZ58392.1"/>
    </source>
</evidence>
<accession>A0A1H3U7K2</accession>
<gene>
    <name evidence="9" type="ORF">SAMN05444412_1345</name>
</gene>
<evidence type="ECO:0000256" key="3">
    <source>
        <dbReference type="ARBA" id="ARBA00022679"/>
    </source>
</evidence>
<dbReference type="InterPro" id="IPR029044">
    <property type="entry name" value="Nucleotide-diphossugar_trans"/>
</dbReference>
<feature type="domain" description="Glycosyltransferase 2-like" evidence="8">
    <location>
        <begin position="23"/>
        <end position="169"/>
    </location>
</feature>
<evidence type="ECO:0000256" key="1">
    <source>
        <dbReference type="ARBA" id="ARBA00004141"/>
    </source>
</evidence>
<dbReference type="SUPFAM" id="SSF53448">
    <property type="entry name" value="Nucleotide-diphospho-sugar transferases"/>
    <property type="match status" value="1"/>
</dbReference>
<dbReference type="EMBL" id="FNQC01000034">
    <property type="protein sequence ID" value="SDZ58392.1"/>
    <property type="molecule type" value="Genomic_DNA"/>
</dbReference>
<evidence type="ECO:0000256" key="5">
    <source>
        <dbReference type="ARBA" id="ARBA00022989"/>
    </source>
</evidence>
<dbReference type="Gene3D" id="3.90.550.10">
    <property type="entry name" value="Spore Coat Polysaccharide Biosynthesis Protein SpsA, Chain A"/>
    <property type="match status" value="1"/>
</dbReference>
<dbReference type="PANTHER" id="PTHR48090:SF1">
    <property type="entry name" value="PROPHAGE BACTOPRENOL GLUCOSYL TRANSFERASE HOMOLOG"/>
    <property type="match status" value="1"/>
</dbReference>